<dbReference type="GO" id="GO:0005634">
    <property type="term" value="C:nucleus"/>
    <property type="evidence" value="ECO:0007669"/>
    <property type="project" value="UniProtKB-SubCell"/>
</dbReference>
<dbReference type="InterPro" id="IPR051037">
    <property type="entry name" value="RNAPII_TF_IWS1"/>
</dbReference>
<comment type="caution">
    <text evidence="9">The sequence shown here is derived from an EMBL/GenBank/DDBJ whole genome shotgun (WGS) entry which is preliminary data.</text>
</comment>
<dbReference type="VEuPathDB" id="FungiDB:AB675_2987"/>
<proteinExistence type="inferred from homology"/>
<evidence type="ECO:0000259" key="8">
    <source>
        <dbReference type="PROSITE" id="PS51319"/>
    </source>
</evidence>
<feature type="compositionally biased region" description="Acidic residues" evidence="7">
    <location>
        <begin position="23"/>
        <end position="61"/>
    </location>
</feature>
<keyword evidence="3 6" id="KW-0539">Nucleus</keyword>
<dbReference type="InterPro" id="IPR035441">
    <property type="entry name" value="TFIIS/LEDGF_dom_sf"/>
</dbReference>
<dbReference type="FunFam" id="1.20.930.10:FF:000003">
    <property type="entry name" value="Putative Transcription factor IWS1"/>
    <property type="match status" value="1"/>
</dbReference>
<comment type="function">
    <text evidence="4">Transcription factor involved in RNA polymerase II transcription regulation. May function in both SPT15/TBP post-recruitment and recruitment steps of transcription.</text>
</comment>
<feature type="domain" description="TFIIS N-terminal" evidence="8">
    <location>
        <begin position="254"/>
        <end position="331"/>
    </location>
</feature>
<dbReference type="PANTHER" id="PTHR46010">
    <property type="entry name" value="PROTEIN IWS1 HOMOLOG"/>
    <property type="match status" value="1"/>
</dbReference>
<gene>
    <name evidence="9" type="ORF">AB675_2987</name>
</gene>
<accession>A0A0N1NYB5</accession>
<sequence length="400" mass="45047">MSEYDDPNMPPPDAMGDDRPSDNEDQLNDVSPEFDDPEPAPAPADDDDDDESLLSEVDEAQFADFDPSAVQVAPDYDSLKTIKASRRQRAPGEEAPQRSKEGRREKVKKNKRRQADSDDGFSGGEEIDGKRPRKSKSGTNGERKPRAPREEIDESTLTPEERRRRALDRAMDAAIKKTSTRRLKRGEIDLEAMADTEIAEIRERMNEAARLDQDLVERGQPASHKLSMLNQVVALLSRTTLRAGILDPDTNILESVRFFLEPLSDGSLPAYNIQRELFTVLNDLPMTKDALIASGIGKVIFFYKKSKRAEPAIKRMATKLMEEWSRPLLQRSDNFQKKQFQTVSFDASRLEELKAVPSVQKKATNMVGPGKKDTNRARPIMGTASYTIVPQVHHVQSRTR</sequence>
<dbReference type="RefSeq" id="XP_017996407.1">
    <property type="nucleotide sequence ID" value="XM_018143001.1"/>
</dbReference>
<dbReference type="InterPro" id="IPR017923">
    <property type="entry name" value="TFIIS_N"/>
</dbReference>
<dbReference type="Proteomes" id="UP000038010">
    <property type="component" value="Unassembled WGS sequence"/>
</dbReference>
<comment type="subcellular location">
    <subcellularLocation>
        <location evidence="6">Nucleus</location>
    </subcellularLocation>
</comment>
<reference evidence="9 10" key="1">
    <citation type="submission" date="2015-06" db="EMBL/GenBank/DDBJ databases">
        <title>Draft genome of the ant-associated black yeast Phialophora attae CBS 131958.</title>
        <authorList>
            <person name="Moreno L.F."/>
            <person name="Stielow B.J."/>
            <person name="de Hoog S."/>
            <person name="Vicente V.A."/>
            <person name="Weiss V.A."/>
            <person name="de Vries M."/>
            <person name="Cruz L.M."/>
            <person name="Souza E.M."/>
        </authorList>
    </citation>
    <scope>NUCLEOTIDE SEQUENCE [LARGE SCALE GENOMIC DNA]</scope>
    <source>
        <strain evidence="9 10">CBS 131958</strain>
    </source>
</reference>
<evidence type="ECO:0000313" key="9">
    <source>
        <dbReference type="EMBL" id="KPI36444.1"/>
    </source>
</evidence>
<evidence type="ECO:0000256" key="4">
    <source>
        <dbReference type="ARBA" id="ARBA00037349"/>
    </source>
</evidence>
<evidence type="ECO:0000256" key="1">
    <source>
        <dbReference type="ARBA" id="ARBA00023015"/>
    </source>
</evidence>
<dbReference type="GeneID" id="28734881"/>
<dbReference type="STRING" id="1664694.A0A0N1NYB5"/>
<evidence type="ECO:0000313" key="10">
    <source>
        <dbReference type="Proteomes" id="UP000038010"/>
    </source>
</evidence>
<evidence type="ECO:0000256" key="2">
    <source>
        <dbReference type="ARBA" id="ARBA00023163"/>
    </source>
</evidence>
<keyword evidence="2" id="KW-0804">Transcription</keyword>
<dbReference type="EMBL" id="LFJN01000031">
    <property type="protein sequence ID" value="KPI36444.1"/>
    <property type="molecule type" value="Genomic_DNA"/>
</dbReference>
<dbReference type="PROSITE" id="PS51319">
    <property type="entry name" value="TFIIS_N"/>
    <property type="match status" value="1"/>
</dbReference>
<dbReference type="SUPFAM" id="SSF47676">
    <property type="entry name" value="Conserved domain common to transcription factors TFIIS, elongin A, CRSP70"/>
    <property type="match status" value="1"/>
</dbReference>
<name>A0A0N1NYB5_9EURO</name>
<dbReference type="Pfam" id="PF08711">
    <property type="entry name" value="Med26"/>
    <property type="match status" value="1"/>
</dbReference>
<organism evidence="9 10">
    <name type="scientific">Cyphellophora attinorum</name>
    <dbReference type="NCBI Taxonomy" id="1664694"/>
    <lineage>
        <taxon>Eukaryota</taxon>
        <taxon>Fungi</taxon>
        <taxon>Dikarya</taxon>
        <taxon>Ascomycota</taxon>
        <taxon>Pezizomycotina</taxon>
        <taxon>Eurotiomycetes</taxon>
        <taxon>Chaetothyriomycetidae</taxon>
        <taxon>Chaetothyriales</taxon>
        <taxon>Cyphellophoraceae</taxon>
        <taxon>Cyphellophora</taxon>
    </lineage>
</organism>
<evidence type="ECO:0000256" key="3">
    <source>
        <dbReference type="ARBA" id="ARBA00023242"/>
    </source>
</evidence>
<feature type="region of interest" description="Disordered" evidence="7">
    <location>
        <begin position="1"/>
        <end position="163"/>
    </location>
</feature>
<evidence type="ECO:0000256" key="7">
    <source>
        <dbReference type="SAM" id="MobiDB-lite"/>
    </source>
</evidence>
<dbReference type="PANTHER" id="PTHR46010:SF1">
    <property type="entry name" value="PROTEIN IWS1 HOMOLOG"/>
    <property type="match status" value="1"/>
</dbReference>
<dbReference type="AlphaFoldDB" id="A0A0N1NYB5"/>
<dbReference type="GO" id="GO:0016973">
    <property type="term" value="P:poly(A)+ mRNA export from nucleus"/>
    <property type="evidence" value="ECO:0007669"/>
    <property type="project" value="TreeGrafter"/>
</dbReference>
<comment type="similarity">
    <text evidence="5">Belongs to the IWS1 family.</text>
</comment>
<dbReference type="Gene3D" id="1.20.930.10">
    <property type="entry name" value="Conserved domain common to transcription factors TFIIS, elongin A, CRSP70"/>
    <property type="match status" value="1"/>
</dbReference>
<keyword evidence="10" id="KW-1185">Reference proteome</keyword>
<protein>
    <submittedName>
        <fullName evidence="9">Transcription factor iws1</fullName>
    </submittedName>
</protein>
<feature type="compositionally biased region" description="Basic and acidic residues" evidence="7">
    <location>
        <begin position="90"/>
        <end position="104"/>
    </location>
</feature>
<evidence type="ECO:0000256" key="6">
    <source>
        <dbReference type="PROSITE-ProRule" id="PRU00649"/>
    </source>
</evidence>
<evidence type="ECO:0000256" key="5">
    <source>
        <dbReference type="ARBA" id="ARBA00037992"/>
    </source>
</evidence>
<keyword evidence="1" id="KW-0805">Transcription regulation</keyword>
<feature type="compositionally biased region" description="Basic and acidic residues" evidence="7">
    <location>
        <begin position="141"/>
        <end position="150"/>
    </location>
</feature>
<dbReference type="OrthoDB" id="21124at2759"/>